<name>A0ABP6E6C6_9ACTN</name>
<dbReference type="EMBL" id="BAAASJ010000115">
    <property type="protein sequence ID" value="GAA2657625.1"/>
    <property type="molecule type" value="Genomic_DNA"/>
</dbReference>
<proteinExistence type="predicted"/>
<dbReference type="Proteomes" id="UP001500151">
    <property type="component" value="Unassembled WGS sequence"/>
</dbReference>
<evidence type="ECO:0000313" key="2">
    <source>
        <dbReference type="Proteomes" id="UP001500151"/>
    </source>
</evidence>
<comment type="caution">
    <text evidence="1">The sequence shown here is derived from an EMBL/GenBank/DDBJ whole genome shotgun (WGS) entry which is preliminary data.</text>
</comment>
<keyword evidence="2" id="KW-1185">Reference proteome</keyword>
<gene>
    <name evidence="1" type="ORF">GCM10010307_72490</name>
</gene>
<organism evidence="1 2">
    <name type="scientific">Streptomyces vastus</name>
    <dbReference type="NCBI Taxonomy" id="285451"/>
    <lineage>
        <taxon>Bacteria</taxon>
        <taxon>Bacillati</taxon>
        <taxon>Actinomycetota</taxon>
        <taxon>Actinomycetes</taxon>
        <taxon>Kitasatosporales</taxon>
        <taxon>Streptomycetaceae</taxon>
        <taxon>Streptomyces</taxon>
    </lineage>
</organism>
<sequence length="88" mass="9728">MLLGSSPKTAWLIFRQSRTTVADSVPDAETALCVRDRTAIDACEWPVCLLFGSGPIPPIDRINPRVVRRLLSGSALEAELRHRRARSS</sequence>
<accession>A0ABP6E6C6</accession>
<evidence type="ECO:0000313" key="1">
    <source>
        <dbReference type="EMBL" id="GAA2657625.1"/>
    </source>
</evidence>
<reference evidence="2" key="1">
    <citation type="journal article" date="2019" name="Int. J. Syst. Evol. Microbiol.">
        <title>The Global Catalogue of Microorganisms (GCM) 10K type strain sequencing project: providing services to taxonomists for standard genome sequencing and annotation.</title>
        <authorList>
            <consortium name="The Broad Institute Genomics Platform"/>
            <consortium name="The Broad Institute Genome Sequencing Center for Infectious Disease"/>
            <person name="Wu L."/>
            <person name="Ma J."/>
        </authorList>
    </citation>
    <scope>NUCLEOTIDE SEQUENCE [LARGE SCALE GENOMIC DNA]</scope>
    <source>
        <strain evidence="2">JCM 4524</strain>
    </source>
</reference>
<protein>
    <submittedName>
        <fullName evidence="1">Uncharacterized protein</fullName>
    </submittedName>
</protein>